<dbReference type="AlphaFoldDB" id="A0A6A7B3C2"/>
<evidence type="ECO:0000256" key="1">
    <source>
        <dbReference type="SAM" id="MobiDB-lite"/>
    </source>
</evidence>
<protein>
    <submittedName>
        <fullName evidence="2">Uncharacterized protein</fullName>
    </submittedName>
</protein>
<evidence type="ECO:0000313" key="3">
    <source>
        <dbReference type="Proteomes" id="UP000799423"/>
    </source>
</evidence>
<dbReference type="OrthoDB" id="10573466at2759"/>
<evidence type="ECO:0000313" key="2">
    <source>
        <dbReference type="EMBL" id="KAF2849991.1"/>
    </source>
</evidence>
<accession>A0A6A7B3C2</accession>
<feature type="compositionally biased region" description="Polar residues" evidence="1">
    <location>
        <begin position="1"/>
        <end position="13"/>
    </location>
</feature>
<keyword evidence="3" id="KW-1185">Reference proteome</keyword>
<gene>
    <name evidence="2" type="ORF">T440DRAFT_451790</name>
</gene>
<name>A0A6A7B3C2_9PLEO</name>
<sequence length="391" mass="43948">MKPSVENQLSGQEEANRAKQEEFSAQEAELKRRAKDLAEAEKKLARAKAELVHQRKIQDAKDEVIADREKALEACEEARNNRELIIEQVEEREQAFIRQIKAMEAMTAKVIQKHKDEKITRDNAEAELKSREAAISQQELVITKKHKFLQEKEQALVERTESLAKEAAKFTTKAPKSSPLDLDALAEGALIMCTPTQAFSEGSTLSTEAVDQIKSILYQSHGFSEPHAETHAKKLTELLRFRVQFANMKKSTGDDSEGPVQLILTTFSNEVLGNGLFANHIRWADIDLVGQLHDQMLRAPNLEMLYKLEARAIAAEKYFNSLRDGRVPLSTDEFMDYIKQCGEYAKALQEMRGFIGEGTPVKKALISFMMSVCQDLGKTIQFAGARMGFAG</sequence>
<organism evidence="2 3">
    <name type="scientific">Plenodomus tracheiphilus IPT5</name>
    <dbReference type="NCBI Taxonomy" id="1408161"/>
    <lineage>
        <taxon>Eukaryota</taxon>
        <taxon>Fungi</taxon>
        <taxon>Dikarya</taxon>
        <taxon>Ascomycota</taxon>
        <taxon>Pezizomycotina</taxon>
        <taxon>Dothideomycetes</taxon>
        <taxon>Pleosporomycetidae</taxon>
        <taxon>Pleosporales</taxon>
        <taxon>Pleosporineae</taxon>
        <taxon>Leptosphaeriaceae</taxon>
        <taxon>Plenodomus</taxon>
    </lineage>
</organism>
<feature type="compositionally biased region" description="Basic and acidic residues" evidence="1">
    <location>
        <begin position="14"/>
        <end position="27"/>
    </location>
</feature>
<dbReference type="Proteomes" id="UP000799423">
    <property type="component" value="Unassembled WGS sequence"/>
</dbReference>
<feature type="region of interest" description="Disordered" evidence="1">
    <location>
        <begin position="1"/>
        <end position="27"/>
    </location>
</feature>
<dbReference type="EMBL" id="MU006309">
    <property type="protein sequence ID" value="KAF2849991.1"/>
    <property type="molecule type" value="Genomic_DNA"/>
</dbReference>
<proteinExistence type="predicted"/>
<reference evidence="2" key="1">
    <citation type="submission" date="2020-01" db="EMBL/GenBank/DDBJ databases">
        <authorList>
            <consortium name="DOE Joint Genome Institute"/>
            <person name="Haridas S."/>
            <person name="Albert R."/>
            <person name="Binder M."/>
            <person name="Bloem J."/>
            <person name="Labutti K."/>
            <person name="Salamov A."/>
            <person name="Andreopoulos B."/>
            <person name="Baker S.E."/>
            <person name="Barry K."/>
            <person name="Bills G."/>
            <person name="Bluhm B.H."/>
            <person name="Cannon C."/>
            <person name="Castanera R."/>
            <person name="Culley D.E."/>
            <person name="Daum C."/>
            <person name="Ezra D."/>
            <person name="Gonzalez J.B."/>
            <person name="Henrissat B."/>
            <person name="Kuo A."/>
            <person name="Liang C."/>
            <person name="Lipzen A."/>
            <person name="Lutzoni F."/>
            <person name="Magnuson J."/>
            <person name="Mondo S."/>
            <person name="Nolan M."/>
            <person name="Ohm R."/>
            <person name="Pangilinan J."/>
            <person name="Park H.-J."/>
            <person name="Ramirez L."/>
            <person name="Alfaro M."/>
            <person name="Sun H."/>
            <person name="Tritt A."/>
            <person name="Yoshinaga Y."/>
            <person name="Zwiers L.-H."/>
            <person name="Turgeon B.G."/>
            <person name="Goodwin S.B."/>
            <person name="Spatafora J.W."/>
            <person name="Crous P.W."/>
            <person name="Grigoriev I.V."/>
        </authorList>
    </citation>
    <scope>NUCLEOTIDE SEQUENCE</scope>
    <source>
        <strain evidence="2">IPT5</strain>
    </source>
</reference>